<dbReference type="GO" id="GO:0003677">
    <property type="term" value="F:DNA binding"/>
    <property type="evidence" value="ECO:0007669"/>
    <property type="project" value="UniProtKB-KW"/>
</dbReference>
<dbReference type="Gene3D" id="1.10.150.130">
    <property type="match status" value="1"/>
</dbReference>
<dbReference type="PROSITE" id="PS51898">
    <property type="entry name" value="TYR_RECOMBINASE"/>
    <property type="match status" value="1"/>
</dbReference>
<evidence type="ECO:0000256" key="2">
    <source>
        <dbReference type="ARBA" id="ARBA00023125"/>
    </source>
</evidence>
<dbReference type="InterPro" id="IPR013762">
    <property type="entry name" value="Integrase-like_cat_sf"/>
</dbReference>
<dbReference type="Pfam" id="PF00589">
    <property type="entry name" value="Phage_integrase"/>
    <property type="match status" value="1"/>
</dbReference>
<dbReference type="InterPro" id="IPR010998">
    <property type="entry name" value="Integrase_recombinase_N"/>
</dbReference>
<dbReference type="Proteomes" id="UP000576368">
    <property type="component" value="Unassembled WGS sequence"/>
</dbReference>
<keyword evidence="8" id="KW-1185">Reference proteome</keyword>
<dbReference type="InterPro" id="IPR011010">
    <property type="entry name" value="DNA_brk_join_enz"/>
</dbReference>
<accession>A0A7X5YEU0</accession>
<dbReference type="GeneID" id="86892875"/>
<dbReference type="InterPro" id="IPR002104">
    <property type="entry name" value="Integrase_catalytic"/>
</dbReference>
<evidence type="ECO:0000313" key="7">
    <source>
        <dbReference type="Proteomes" id="UP000576368"/>
    </source>
</evidence>
<comment type="similarity">
    <text evidence="1">Belongs to the 'phage' integrase family.</text>
</comment>
<dbReference type="EMBL" id="CP043839">
    <property type="protein sequence ID" value="WOF13712.1"/>
    <property type="molecule type" value="Genomic_DNA"/>
</dbReference>
<protein>
    <submittedName>
        <fullName evidence="6">Site-specific integrase</fullName>
    </submittedName>
    <submittedName>
        <fullName evidence="5">Site-specific recombinase XerD</fullName>
    </submittedName>
</protein>
<dbReference type="PANTHER" id="PTHR30349">
    <property type="entry name" value="PHAGE INTEGRASE-RELATED"/>
    <property type="match status" value="1"/>
</dbReference>
<dbReference type="AlphaFoldDB" id="A0A7X5YEU0"/>
<proteinExistence type="inferred from homology"/>
<dbReference type="Pfam" id="PF17293">
    <property type="entry name" value="Arm-DNA-bind_5"/>
    <property type="match status" value="1"/>
</dbReference>
<dbReference type="EMBL" id="JAATLI010000013">
    <property type="protein sequence ID" value="NJC19789.1"/>
    <property type="molecule type" value="Genomic_DNA"/>
</dbReference>
<dbReference type="Gene3D" id="1.10.443.10">
    <property type="entry name" value="Intergrase catalytic core"/>
    <property type="match status" value="1"/>
</dbReference>
<evidence type="ECO:0000313" key="6">
    <source>
        <dbReference type="EMBL" id="WOF13712.1"/>
    </source>
</evidence>
<reference evidence="5 7" key="2">
    <citation type="submission" date="2020-03" db="EMBL/GenBank/DDBJ databases">
        <title>Genomic Encyclopedia of Type Strains, Phase IV (KMG-IV): sequencing the most valuable type-strain genomes for metagenomic binning, comparative biology and taxonomic classification.</title>
        <authorList>
            <person name="Goeker M."/>
        </authorList>
    </citation>
    <scope>NUCLEOTIDE SEQUENCE [LARGE SCALE GENOMIC DNA]</scope>
    <source>
        <strain evidence="5 7">DSM 105722</strain>
    </source>
</reference>
<organism evidence="5 7">
    <name type="scientific">Butyricimonas paravirosa</name>
    <dbReference type="NCBI Taxonomy" id="1472417"/>
    <lineage>
        <taxon>Bacteria</taxon>
        <taxon>Pseudomonadati</taxon>
        <taxon>Bacteroidota</taxon>
        <taxon>Bacteroidia</taxon>
        <taxon>Bacteroidales</taxon>
        <taxon>Odoribacteraceae</taxon>
        <taxon>Butyricimonas</taxon>
    </lineage>
</organism>
<dbReference type="InterPro" id="IPR035386">
    <property type="entry name" value="Arm-DNA-bind_5"/>
</dbReference>
<evidence type="ECO:0000259" key="4">
    <source>
        <dbReference type="PROSITE" id="PS51898"/>
    </source>
</evidence>
<evidence type="ECO:0000313" key="8">
    <source>
        <dbReference type="Proteomes" id="UP001302374"/>
    </source>
</evidence>
<dbReference type="GO" id="GO:0006310">
    <property type="term" value="P:DNA recombination"/>
    <property type="evidence" value="ECO:0007669"/>
    <property type="project" value="UniProtKB-KW"/>
</dbReference>
<name>A0A7X5YEU0_9BACT</name>
<dbReference type="InterPro" id="IPR050090">
    <property type="entry name" value="Tyrosine_recombinase_XerCD"/>
</dbReference>
<evidence type="ECO:0000256" key="1">
    <source>
        <dbReference type="ARBA" id="ARBA00008857"/>
    </source>
</evidence>
<gene>
    <name evidence="6" type="ORF">F1644_16225</name>
    <name evidence="5" type="ORF">GGR15_003427</name>
</gene>
<dbReference type="GO" id="GO:0015074">
    <property type="term" value="P:DNA integration"/>
    <property type="evidence" value="ECO:0007669"/>
    <property type="project" value="InterPro"/>
</dbReference>
<dbReference type="CDD" id="cd01185">
    <property type="entry name" value="INTN1_C_like"/>
    <property type="match status" value="1"/>
</dbReference>
<keyword evidence="3" id="KW-0233">DNA recombination</keyword>
<dbReference type="SUPFAM" id="SSF56349">
    <property type="entry name" value="DNA breaking-rejoining enzymes"/>
    <property type="match status" value="1"/>
</dbReference>
<evidence type="ECO:0000256" key="3">
    <source>
        <dbReference type="ARBA" id="ARBA00023172"/>
    </source>
</evidence>
<reference evidence="6 8" key="1">
    <citation type="submission" date="2019-09" db="EMBL/GenBank/DDBJ databases">
        <title>Butyricimonas paravirosa DSM 105722 (=214-4 = JCM 18677 = CCUG 65563).</title>
        <authorList>
            <person name="Le Roy T."/>
            <person name="Cani P.D."/>
        </authorList>
    </citation>
    <scope>NUCLEOTIDE SEQUENCE [LARGE SCALE GENOMIC DNA]</scope>
    <source>
        <strain evidence="6 8">DSM 105722</strain>
    </source>
</reference>
<dbReference type="InterPro" id="IPR025269">
    <property type="entry name" value="SAM-like_dom"/>
</dbReference>
<dbReference type="PANTHER" id="PTHR30349:SF64">
    <property type="entry name" value="PROPHAGE INTEGRASE INTD-RELATED"/>
    <property type="match status" value="1"/>
</dbReference>
<keyword evidence="2" id="KW-0238">DNA-binding</keyword>
<dbReference type="Proteomes" id="UP001302374">
    <property type="component" value="Chromosome"/>
</dbReference>
<feature type="domain" description="Tyr recombinase" evidence="4">
    <location>
        <begin position="212"/>
        <end position="402"/>
    </location>
</feature>
<dbReference type="Pfam" id="PF13102">
    <property type="entry name" value="Phage_int_SAM_5"/>
    <property type="match status" value="1"/>
</dbReference>
<evidence type="ECO:0000313" key="5">
    <source>
        <dbReference type="EMBL" id="NJC19789.1"/>
    </source>
</evidence>
<sequence>MNASVSVVCYKSKVLSNGKSPLMLRVTKDRKPKYVSLGIAIFPKYWDFEKNKPTPRCPDKELIEKIILDKQVEYQRQILEFVAEQKEYTAALLVESKKVKLVNKTVGEFYKELLVSFRDSGNEGNRLVYKYSYNSLRDFTSSNLDIPFSSIDVAWLKRYESWLVGKKCKGTTLSVLFRTLRSTFNKAIEAKIVNKKYYPFNEYKVSKFDTSTRKRALSKEDMMRIITTETINATFIREFTRDIFTFAYLSGGISLVDMANLTSYNVHRGRLRYHRQKTHGAINFKLCEQAKEIIKKYAPYQKEAGYLFPIYDNRVHKTSVQKKNRLHKMLAKINKELKLLASELEIDADVTTYVARHSFASILKNTGVNIALISQALGHQDIKTTEIYLSKFDDKQMDEAMSNLL</sequence>
<dbReference type="RefSeq" id="WP_168044485.1">
    <property type="nucleotide sequence ID" value="NZ_BMPA01000012.1"/>
</dbReference>